<protein>
    <submittedName>
        <fullName evidence="1">Uncharacterized protein</fullName>
    </submittedName>
</protein>
<reference evidence="1" key="2">
    <citation type="submission" date="2020-05" db="UniProtKB">
        <authorList>
            <consortium name="EnsemblMetazoa"/>
        </authorList>
    </citation>
    <scope>IDENTIFICATION</scope>
    <source>
        <strain evidence="1">Epiroticus2</strain>
    </source>
</reference>
<evidence type="ECO:0000313" key="2">
    <source>
        <dbReference type="Proteomes" id="UP000075885"/>
    </source>
</evidence>
<dbReference type="AlphaFoldDB" id="A0A182PYF8"/>
<keyword evidence="2" id="KW-1185">Reference proteome</keyword>
<proteinExistence type="predicted"/>
<dbReference type="VEuPathDB" id="VectorBase:AEPI014362"/>
<name>A0A182PYF8_9DIPT</name>
<organism evidence="1 2">
    <name type="scientific">Anopheles epiroticus</name>
    <dbReference type="NCBI Taxonomy" id="199890"/>
    <lineage>
        <taxon>Eukaryota</taxon>
        <taxon>Metazoa</taxon>
        <taxon>Ecdysozoa</taxon>
        <taxon>Arthropoda</taxon>
        <taxon>Hexapoda</taxon>
        <taxon>Insecta</taxon>
        <taxon>Pterygota</taxon>
        <taxon>Neoptera</taxon>
        <taxon>Endopterygota</taxon>
        <taxon>Diptera</taxon>
        <taxon>Nematocera</taxon>
        <taxon>Culicoidea</taxon>
        <taxon>Culicidae</taxon>
        <taxon>Anophelinae</taxon>
        <taxon>Anopheles</taxon>
    </lineage>
</organism>
<sequence>MRRQHLLADGLLRQRQPELARLQRGFVWVLRTYQHVLYDAVHVRHQPIHAHVQQHYQPAAHVLPHLPIVVRRQVEQALDERVDVHHQGLSAVDNELINASDRVRPDFGTRVAEKLQELRDHDVERTVQRTAVERVGGIFANFL</sequence>
<accession>A0A182PYF8</accession>
<reference evidence="2" key="1">
    <citation type="submission" date="2013-03" db="EMBL/GenBank/DDBJ databases">
        <title>The Genome Sequence of Anopheles epiroticus epiroticus2.</title>
        <authorList>
            <consortium name="The Broad Institute Genomics Platform"/>
            <person name="Neafsey D.E."/>
            <person name="Howell P."/>
            <person name="Walker B."/>
            <person name="Young S.K."/>
            <person name="Zeng Q."/>
            <person name="Gargeya S."/>
            <person name="Fitzgerald M."/>
            <person name="Haas B."/>
            <person name="Abouelleil A."/>
            <person name="Allen A.W."/>
            <person name="Alvarado L."/>
            <person name="Arachchi H.M."/>
            <person name="Berlin A.M."/>
            <person name="Chapman S.B."/>
            <person name="Gainer-Dewar J."/>
            <person name="Goldberg J."/>
            <person name="Griggs A."/>
            <person name="Gujja S."/>
            <person name="Hansen M."/>
            <person name="Howarth C."/>
            <person name="Imamovic A."/>
            <person name="Ireland A."/>
            <person name="Larimer J."/>
            <person name="McCowan C."/>
            <person name="Murphy C."/>
            <person name="Pearson M."/>
            <person name="Poon T.W."/>
            <person name="Priest M."/>
            <person name="Roberts A."/>
            <person name="Saif S."/>
            <person name="Shea T."/>
            <person name="Sisk P."/>
            <person name="Sykes S."/>
            <person name="Wortman J."/>
            <person name="Nusbaum C."/>
            <person name="Birren B."/>
        </authorList>
    </citation>
    <scope>NUCLEOTIDE SEQUENCE [LARGE SCALE GENOMIC DNA]</scope>
    <source>
        <strain evidence="2">Epiroticus2</strain>
    </source>
</reference>
<dbReference type="Proteomes" id="UP000075885">
    <property type="component" value="Unassembled WGS sequence"/>
</dbReference>
<dbReference type="EnsemblMetazoa" id="AEPI014362-RA">
    <property type="protein sequence ID" value="AEPI014362-PA"/>
    <property type="gene ID" value="AEPI014362"/>
</dbReference>
<evidence type="ECO:0000313" key="1">
    <source>
        <dbReference type="EnsemblMetazoa" id="AEPI014362-PA"/>
    </source>
</evidence>